<dbReference type="InterPro" id="IPR003594">
    <property type="entry name" value="HATPase_dom"/>
</dbReference>
<dbReference type="RefSeq" id="WP_119925870.1">
    <property type="nucleotide sequence ID" value="NZ_QZEY01000002.1"/>
</dbReference>
<dbReference type="OrthoDB" id="3867457at2"/>
<dbReference type="SUPFAM" id="SSF55874">
    <property type="entry name" value="ATPase domain of HSP90 chaperone/DNA topoisomerase II/histidine kinase"/>
    <property type="match status" value="1"/>
</dbReference>
<dbReference type="Gene3D" id="3.30.565.10">
    <property type="entry name" value="Histidine kinase-like ATPase, C-terminal domain"/>
    <property type="match status" value="1"/>
</dbReference>
<organism evidence="3 4">
    <name type="scientific">Bailinhaonella thermotolerans</name>
    <dbReference type="NCBI Taxonomy" id="1070861"/>
    <lineage>
        <taxon>Bacteria</taxon>
        <taxon>Bacillati</taxon>
        <taxon>Actinomycetota</taxon>
        <taxon>Actinomycetes</taxon>
        <taxon>Streptosporangiales</taxon>
        <taxon>Streptosporangiaceae</taxon>
        <taxon>Bailinhaonella</taxon>
    </lineage>
</organism>
<evidence type="ECO:0000256" key="1">
    <source>
        <dbReference type="ARBA" id="ARBA00022527"/>
    </source>
</evidence>
<dbReference type="InterPro" id="IPR036890">
    <property type="entry name" value="HATPase_C_sf"/>
</dbReference>
<dbReference type="GO" id="GO:0004674">
    <property type="term" value="F:protein serine/threonine kinase activity"/>
    <property type="evidence" value="ECO:0007669"/>
    <property type="project" value="UniProtKB-KW"/>
</dbReference>
<name>A0A3A4B159_9ACTN</name>
<feature type="domain" description="Histidine kinase/HSP90-like ATPase" evidence="2">
    <location>
        <begin position="12"/>
        <end position="112"/>
    </location>
</feature>
<evidence type="ECO:0000313" key="3">
    <source>
        <dbReference type="EMBL" id="RJL34569.1"/>
    </source>
</evidence>
<dbReference type="CDD" id="cd16936">
    <property type="entry name" value="HATPase_RsbW-like"/>
    <property type="match status" value="1"/>
</dbReference>
<keyword evidence="1" id="KW-0723">Serine/threonine-protein kinase</keyword>
<protein>
    <submittedName>
        <fullName evidence="3">ATP-binding protein</fullName>
    </submittedName>
</protein>
<keyword evidence="4" id="KW-1185">Reference proteome</keyword>
<accession>A0A3A4B159</accession>
<dbReference type="GO" id="GO:0005524">
    <property type="term" value="F:ATP binding"/>
    <property type="evidence" value="ECO:0007669"/>
    <property type="project" value="UniProtKB-KW"/>
</dbReference>
<dbReference type="PANTHER" id="PTHR35526">
    <property type="entry name" value="ANTI-SIGMA-F FACTOR RSBW-RELATED"/>
    <property type="match status" value="1"/>
</dbReference>
<dbReference type="AlphaFoldDB" id="A0A3A4B159"/>
<dbReference type="InterPro" id="IPR050267">
    <property type="entry name" value="Anti-sigma-factor_SerPK"/>
</dbReference>
<proteinExistence type="predicted"/>
<dbReference type="Pfam" id="PF13581">
    <property type="entry name" value="HATPase_c_2"/>
    <property type="match status" value="1"/>
</dbReference>
<dbReference type="EMBL" id="QZEY01000002">
    <property type="protein sequence ID" value="RJL34569.1"/>
    <property type="molecule type" value="Genomic_DNA"/>
</dbReference>
<keyword evidence="3" id="KW-0067">ATP-binding</keyword>
<reference evidence="3 4" key="1">
    <citation type="submission" date="2018-09" db="EMBL/GenBank/DDBJ databases">
        <title>YIM 75507 draft genome.</title>
        <authorList>
            <person name="Tang S."/>
            <person name="Feng Y."/>
        </authorList>
    </citation>
    <scope>NUCLEOTIDE SEQUENCE [LARGE SCALE GENOMIC DNA]</scope>
    <source>
        <strain evidence="3 4">YIM 75507</strain>
    </source>
</reference>
<gene>
    <name evidence="3" type="ORF">D5H75_09210</name>
</gene>
<keyword evidence="1" id="KW-0808">Transferase</keyword>
<keyword evidence="3" id="KW-0547">Nucleotide-binding</keyword>
<evidence type="ECO:0000259" key="2">
    <source>
        <dbReference type="Pfam" id="PF13581"/>
    </source>
</evidence>
<keyword evidence="1" id="KW-0418">Kinase</keyword>
<dbReference type="Proteomes" id="UP000265768">
    <property type="component" value="Unassembled WGS sequence"/>
</dbReference>
<evidence type="ECO:0000313" key="4">
    <source>
        <dbReference type="Proteomes" id="UP000265768"/>
    </source>
</evidence>
<dbReference type="PANTHER" id="PTHR35526:SF3">
    <property type="entry name" value="ANTI-SIGMA-F FACTOR RSBW"/>
    <property type="match status" value="1"/>
</dbReference>
<sequence length="133" mass="14543">MASSTAVQRTLPPQSSSVRAARDVTRSTLSEWGLESLSDDAVLVVSELVTNALRYGLFPTFDRPITLMLARRGTEVLCAVTDPSQDLPVVRSPDYCQENGRGLHVVEIYSRRWGCDILDTGGKAVWALFDATA</sequence>
<comment type="caution">
    <text evidence="3">The sequence shown here is derived from an EMBL/GenBank/DDBJ whole genome shotgun (WGS) entry which is preliminary data.</text>
</comment>